<dbReference type="InterPro" id="IPR025562">
    <property type="entry name" value="Tae4"/>
</dbReference>
<name>A0ABU8C2R4_9GAMM</name>
<dbReference type="Proteomes" id="UP001375382">
    <property type="component" value="Unassembled WGS sequence"/>
</dbReference>
<dbReference type="EMBL" id="JALAAR010000002">
    <property type="protein sequence ID" value="MEH8016198.1"/>
    <property type="molecule type" value="Genomic_DNA"/>
</dbReference>
<dbReference type="RefSeq" id="WP_335734613.1">
    <property type="nucleotide sequence ID" value="NZ_JALAAR010000002.1"/>
</dbReference>
<dbReference type="Gene3D" id="3.90.1720.80">
    <property type="match status" value="1"/>
</dbReference>
<evidence type="ECO:0000313" key="1">
    <source>
        <dbReference type="EMBL" id="MEH8016198.1"/>
    </source>
</evidence>
<dbReference type="Pfam" id="PF14113">
    <property type="entry name" value="Tae4"/>
    <property type="match status" value="1"/>
</dbReference>
<reference evidence="1 2" key="1">
    <citation type="journal article" date="2023" name="Ecotoxicol. Environ. Saf.">
        <title>Mercury remediation potential of mercury-resistant strain Rheinheimera metallidurans sp. nov. isolated from a municipal waste dumping site.</title>
        <authorList>
            <person name="Yadav V."/>
            <person name="Manjhi A."/>
            <person name="Vadakedath N."/>
        </authorList>
    </citation>
    <scope>NUCLEOTIDE SEQUENCE [LARGE SCALE GENOMIC DNA]</scope>
    <source>
        <strain evidence="1 2">E-49</strain>
    </source>
</reference>
<keyword evidence="2" id="KW-1185">Reference proteome</keyword>
<evidence type="ECO:0000313" key="2">
    <source>
        <dbReference type="Proteomes" id="UP001375382"/>
    </source>
</evidence>
<dbReference type="Gene3D" id="4.10.280.80">
    <property type="match status" value="1"/>
</dbReference>
<protein>
    <submittedName>
        <fullName evidence="1">Type VI secretion system amidase effector protein Tae4</fullName>
    </submittedName>
</protein>
<proteinExistence type="predicted"/>
<comment type="caution">
    <text evidence="1">The sequence shown here is derived from an EMBL/GenBank/DDBJ whole genome shotgun (WGS) entry which is preliminary data.</text>
</comment>
<organism evidence="1 2">
    <name type="scientific">Rheinheimera muenzenbergensis</name>
    <dbReference type="NCBI Taxonomy" id="1193628"/>
    <lineage>
        <taxon>Bacteria</taxon>
        <taxon>Pseudomonadati</taxon>
        <taxon>Pseudomonadota</taxon>
        <taxon>Gammaproteobacteria</taxon>
        <taxon>Chromatiales</taxon>
        <taxon>Chromatiaceae</taxon>
        <taxon>Rheinheimera</taxon>
    </lineage>
</organism>
<accession>A0ABU8C2R4</accession>
<gene>
    <name evidence="1" type="ORF">MN202_03035</name>
</gene>
<sequence>MKPSYATLKKNHYSSDDMNPSYVSAERAYEELGYDINQLIKQNSGYINTCALRMSLALLKSGVQFNGRLKVKAGEFLGKTFEPGAKLLADQLKRDTVFGMPKLLNRDNALKYLIDKKGVILFWKIDGYNGGHIDLIESSNSVQVCNSSCYFACKEIWFWQLQ</sequence>